<evidence type="ECO:0000313" key="4">
    <source>
        <dbReference type="Proteomes" id="UP001143362"/>
    </source>
</evidence>
<dbReference type="RefSeq" id="WP_279247370.1">
    <property type="nucleotide sequence ID" value="NZ_SHNN01000007.1"/>
</dbReference>
<dbReference type="InterPro" id="IPR011990">
    <property type="entry name" value="TPR-like_helical_dom_sf"/>
</dbReference>
<comment type="caution">
    <text evidence="3">The sequence shown here is derived from an EMBL/GenBank/DDBJ whole genome shotgun (WGS) entry which is preliminary data.</text>
</comment>
<name>A0ABT3TM45_9GAMM</name>
<proteinExistence type="predicted"/>
<keyword evidence="2" id="KW-0732">Signal</keyword>
<feature type="compositionally biased region" description="Polar residues" evidence="1">
    <location>
        <begin position="41"/>
        <end position="53"/>
    </location>
</feature>
<evidence type="ECO:0008006" key="5">
    <source>
        <dbReference type="Google" id="ProtNLM"/>
    </source>
</evidence>
<protein>
    <recommendedName>
        <fullName evidence="5">Tetratricopeptide repeat protein</fullName>
    </recommendedName>
</protein>
<sequence>MVSRFILTLGVAALVSACAGPSVQAPAPEPAASKEPEVREQTQSQGGASQSLLTEARQARLDGAFDKAEGLLLRAQRIDPRNGVVYLEMARLYATTGATEEARRIAERGLLYCTGSTCEELREVL</sequence>
<dbReference type="Proteomes" id="UP001143362">
    <property type="component" value="Unassembled WGS sequence"/>
</dbReference>
<feature type="signal peptide" evidence="2">
    <location>
        <begin position="1"/>
        <end position="27"/>
    </location>
</feature>
<feature type="region of interest" description="Disordered" evidence="1">
    <location>
        <begin position="21"/>
        <end position="53"/>
    </location>
</feature>
<gene>
    <name evidence="3" type="ORF">EYC98_20925</name>
</gene>
<dbReference type="EMBL" id="SHNN01000007">
    <property type="protein sequence ID" value="MCX2983331.1"/>
    <property type="molecule type" value="Genomic_DNA"/>
</dbReference>
<evidence type="ECO:0000256" key="2">
    <source>
        <dbReference type="SAM" id="SignalP"/>
    </source>
</evidence>
<dbReference type="Pfam" id="PF14559">
    <property type="entry name" value="TPR_19"/>
    <property type="match status" value="1"/>
</dbReference>
<evidence type="ECO:0000256" key="1">
    <source>
        <dbReference type="SAM" id="MobiDB-lite"/>
    </source>
</evidence>
<feature type="chain" id="PRO_5046232489" description="Tetratricopeptide repeat protein" evidence="2">
    <location>
        <begin position="28"/>
        <end position="125"/>
    </location>
</feature>
<evidence type="ECO:0000313" key="3">
    <source>
        <dbReference type="EMBL" id="MCX2983331.1"/>
    </source>
</evidence>
<accession>A0ABT3TM45</accession>
<dbReference type="Gene3D" id="1.25.40.10">
    <property type="entry name" value="Tetratricopeptide repeat domain"/>
    <property type="match status" value="1"/>
</dbReference>
<organism evidence="3 4">
    <name type="scientific">Candidatus Litorirhabdus singularis</name>
    <dbReference type="NCBI Taxonomy" id="2518993"/>
    <lineage>
        <taxon>Bacteria</taxon>
        <taxon>Pseudomonadati</taxon>
        <taxon>Pseudomonadota</taxon>
        <taxon>Gammaproteobacteria</taxon>
        <taxon>Cellvibrionales</taxon>
        <taxon>Halieaceae</taxon>
        <taxon>Candidatus Litorirhabdus</taxon>
    </lineage>
</organism>
<dbReference type="PROSITE" id="PS51257">
    <property type="entry name" value="PROKAR_LIPOPROTEIN"/>
    <property type="match status" value="1"/>
</dbReference>
<keyword evidence="4" id="KW-1185">Reference proteome</keyword>
<reference evidence="3" key="1">
    <citation type="submission" date="2019-02" db="EMBL/GenBank/DDBJ databases">
        <authorList>
            <person name="Li S.-H."/>
        </authorList>
    </citation>
    <scope>NUCLEOTIDE SEQUENCE</scope>
    <source>
        <strain evidence="3">IMCC14734</strain>
    </source>
</reference>
<dbReference type="SUPFAM" id="SSF48452">
    <property type="entry name" value="TPR-like"/>
    <property type="match status" value="1"/>
</dbReference>